<evidence type="ECO:0000256" key="1">
    <source>
        <dbReference type="SAM" id="MobiDB-lite"/>
    </source>
</evidence>
<feature type="non-terminal residue" evidence="2">
    <location>
        <position position="1"/>
    </location>
</feature>
<name>A0ABN9TZQ7_9DINO</name>
<feature type="non-terminal residue" evidence="2">
    <location>
        <position position="153"/>
    </location>
</feature>
<feature type="compositionally biased region" description="Polar residues" evidence="1">
    <location>
        <begin position="1"/>
        <end position="12"/>
    </location>
</feature>
<keyword evidence="3" id="KW-1185">Reference proteome</keyword>
<proteinExistence type="predicted"/>
<dbReference type="Proteomes" id="UP001189429">
    <property type="component" value="Unassembled WGS sequence"/>
</dbReference>
<reference evidence="2" key="1">
    <citation type="submission" date="2023-10" db="EMBL/GenBank/DDBJ databases">
        <authorList>
            <person name="Chen Y."/>
            <person name="Shah S."/>
            <person name="Dougan E. K."/>
            <person name="Thang M."/>
            <person name="Chan C."/>
        </authorList>
    </citation>
    <scope>NUCLEOTIDE SEQUENCE [LARGE SCALE GENOMIC DNA]</scope>
</reference>
<evidence type="ECO:0000313" key="2">
    <source>
        <dbReference type="EMBL" id="CAK0851445.1"/>
    </source>
</evidence>
<organism evidence="2 3">
    <name type="scientific">Prorocentrum cordatum</name>
    <dbReference type="NCBI Taxonomy" id="2364126"/>
    <lineage>
        <taxon>Eukaryota</taxon>
        <taxon>Sar</taxon>
        <taxon>Alveolata</taxon>
        <taxon>Dinophyceae</taxon>
        <taxon>Prorocentrales</taxon>
        <taxon>Prorocentraceae</taxon>
        <taxon>Prorocentrum</taxon>
    </lineage>
</organism>
<accession>A0ABN9TZQ7</accession>
<feature type="region of interest" description="Disordered" evidence="1">
    <location>
        <begin position="1"/>
        <end position="100"/>
    </location>
</feature>
<gene>
    <name evidence="2" type="ORF">PCOR1329_LOCUS43600</name>
</gene>
<evidence type="ECO:0000313" key="3">
    <source>
        <dbReference type="Proteomes" id="UP001189429"/>
    </source>
</evidence>
<protein>
    <submittedName>
        <fullName evidence="2">Uncharacterized protein</fullName>
    </submittedName>
</protein>
<sequence>TTATSTIPTIANTYCHPHPASKDAPRWGGPQGGARDAPSRAPRALAGGAPARRPPGPPRGIHGQPWPPPASGHGRRGLGPDRVHFDPIGQMSDVSDAERTGSIARTHARVGCLPEVARRHPRCQCSVPCWRPGRATAYGRHVIVRKTGCFSSF</sequence>
<comment type="caution">
    <text evidence="2">The sequence shown here is derived from an EMBL/GenBank/DDBJ whole genome shotgun (WGS) entry which is preliminary data.</text>
</comment>
<feature type="compositionally biased region" description="Low complexity" evidence="1">
    <location>
        <begin position="39"/>
        <end position="51"/>
    </location>
</feature>
<dbReference type="EMBL" id="CAUYUJ010015238">
    <property type="protein sequence ID" value="CAK0851445.1"/>
    <property type="molecule type" value="Genomic_DNA"/>
</dbReference>